<comment type="caution">
    <text evidence="9">The sequence shown here is derived from an EMBL/GenBank/DDBJ whole genome shotgun (WGS) entry which is preliminary data.</text>
</comment>
<keyword evidence="7" id="KW-0539">Nucleus</keyword>
<keyword evidence="10" id="KW-1185">Reference proteome</keyword>
<evidence type="ECO:0000259" key="8">
    <source>
        <dbReference type="PROSITE" id="PS50048"/>
    </source>
</evidence>
<dbReference type="GO" id="GO:0043565">
    <property type="term" value="F:sequence-specific DNA binding"/>
    <property type="evidence" value="ECO:0007669"/>
    <property type="project" value="TreeGrafter"/>
</dbReference>
<reference evidence="9" key="2">
    <citation type="journal article" date="2023" name="IMA Fungus">
        <title>Comparative genomic study of the Penicillium genus elucidates a diverse pangenome and 15 lateral gene transfer events.</title>
        <authorList>
            <person name="Petersen C."/>
            <person name="Sorensen T."/>
            <person name="Nielsen M.R."/>
            <person name="Sondergaard T.E."/>
            <person name="Sorensen J.L."/>
            <person name="Fitzpatrick D.A."/>
            <person name="Frisvad J.C."/>
            <person name="Nielsen K.L."/>
        </authorList>
    </citation>
    <scope>NUCLEOTIDE SEQUENCE</scope>
    <source>
        <strain evidence="9">IBT 29864</strain>
    </source>
</reference>
<protein>
    <submittedName>
        <fullName evidence="9">Fungal-specific transcription factor domain-containing protein</fullName>
    </submittedName>
</protein>
<dbReference type="SUPFAM" id="SSF57701">
    <property type="entry name" value="Zn2/Cys6 DNA-binding domain"/>
    <property type="match status" value="1"/>
</dbReference>
<dbReference type="PANTHER" id="PTHR47782:SF12">
    <property type="entry name" value="ZN(II)2CYS6 TRANSCRIPTION FACTOR (EUROFUNG)"/>
    <property type="match status" value="1"/>
</dbReference>
<keyword evidence="3" id="KW-0862">Zinc</keyword>
<dbReference type="SMART" id="SM00906">
    <property type="entry name" value="Fungal_trans"/>
    <property type="match status" value="1"/>
</dbReference>
<dbReference type="OrthoDB" id="189997at2759"/>
<dbReference type="InterPro" id="IPR036864">
    <property type="entry name" value="Zn2-C6_fun-type_DNA-bd_sf"/>
</dbReference>
<dbReference type="InterPro" id="IPR001138">
    <property type="entry name" value="Zn2Cys6_DnaBD"/>
</dbReference>
<evidence type="ECO:0000256" key="5">
    <source>
        <dbReference type="ARBA" id="ARBA00023125"/>
    </source>
</evidence>
<dbReference type="GO" id="GO:0006351">
    <property type="term" value="P:DNA-templated transcription"/>
    <property type="evidence" value="ECO:0007669"/>
    <property type="project" value="InterPro"/>
</dbReference>
<evidence type="ECO:0000256" key="2">
    <source>
        <dbReference type="ARBA" id="ARBA00022723"/>
    </source>
</evidence>
<dbReference type="InterPro" id="IPR007219">
    <property type="entry name" value="XnlR_reg_dom"/>
</dbReference>
<organism evidence="9 10">
    <name type="scientific">Penicillium cataractarum</name>
    <dbReference type="NCBI Taxonomy" id="2100454"/>
    <lineage>
        <taxon>Eukaryota</taxon>
        <taxon>Fungi</taxon>
        <taxon>Dikarya</taxon>
        <taxon>Ascomycota</taxon>
        <taxon>Pezizomycotina</taxon>
        <taxon>Eurotiomycetes</taxon>
        <taxon>Eurotiomycetidae</taxon>
        <taxon>Eurotiales</taxon>
        <taxon>Aspergillaceae</taxon>
        <taxon>Penicillium</taxon>
    </lineage>
</organism>
<reference evidence="9" key="1">
    <citation type="submission" date="2022-11" db="EMBL/GenBank/DDBJ databases">
        <authorList>
            <person name="Petersen C."/>
        </authorList>
    </citation>
    <scope>NUCLEOTIDE SEQUENCE</scope>
    <source>
        <strain evidence="9">IBT 29864</strain>
    </source>
</reference>
<dbReference type="Pfam" id="PF04082">
    <property type="entry name" value="Fungal_trans"/>
    <property type="match status" value="1"/>
</dbReference>
<proteinExistence type="predicted"/>
<evidence type="ECO:0000313" key="10">
    <source>
        <dbReference type="Proteomes" id="UP001147782"/>
    </source>
</evidence>
<gene>
    <name evidence="9" type="ORF">N7496_001509</name>
</gene>
<evidence type="ECO:0000256" key="3">
    <source>
        <dbReference type="ARBA" id="ARBA00022833"/>
    </source>
</evidence>
<evidence type="ECO:0000313" key="9">
    <source>
        <dbReference type="EMBL" id="KAJ5390441.1"/>
    </source>
</evidence>
<dbReference type="GO" id="GO:0000981">
    <property type="term" value="F:DNA-binding transcription factor activity, RNA polymerase II-specific"/>
    <property type="evidence" value="ECO:0007669"/>
    <property type="project" value="InterPro"/>
</dbReference>
<sequence length="610" mass="68518">MPRGQPRSNVRRANVTACTRCKSRKQRCDQRIPACSNCERAGVECVSTDTDGSTVPRSYVKSLEDHVAFLEAQISARGAQPSQSSSPDFILSTTDLNTASSSALLHEAREESQDLVDQIASSCMRQQPFSTVFRSPDGLSTLNSLLSGPVSELSVPEKSDGRSLLDEIPPETMSTLPRRETVTKLLDVYFEHCEFFSPILSSRQEFVQSVELLYENSTADQSLANIRYRAMIVFATSVLLLNRVDFTVPSSKAERFFNTAIRIFSQNTDLTCTGDLNHLENLLFIIQYCCFAANITAAWHFLGLATRLAVELNLQKETACLLTPHPSQSNHRRWLFWTMYTFERNLCVIIGRPFSIPDGAIETPLPVQDPQRALAIHLLKYRLLESEIYSILNERQYHRTSFTKDTWRENMHQRLQEWHSSTPSVHKSTHLTPMEIFNGSFLNGLVLLYYPSRPFPSPTAENMTVLTRSATDAIACYKDGFRSGELRFFWRTVHNLFRSGVAIVYCAHQNRINRVSGFDPESTRMSINSCSSLLWGMVERYPAGQAYRDIFDKLANSVLSQKDGAGGMGHEVSFETPGPLPILDDITLGADASLLSSSAFDLLFMGFTPS</sequence>
<accession>A0A9X0B702</accession>
<dbReference type="GeneID" id="81433617"/>
<dbReference type="GO" id="GO:0045944">
    <property type="term" value="P:positive regulation of transcription by RNA polymerase II"/>
    <property type="evidence" value="ECO:0007669"/>
    <property type="project" value="TreeGrafter"/>
</dbReference>
<dbReference type="Proteomes" id="UP001147782">
    <property type="component" value="Unassembled WGS sequence"/>
</dbReference>
<dbReference type="PANTHER" id="PTHR47782">
    <property type="entry name" value="ZN(II)2CYS6 TRANSCRIPTION FACTOR (EUROFUNG)-RELATED"/>
    <property type="match status" value="1"/>
</dbReference>
<dbReference type="GO" id="GO:0005634">
    <property type="term" value="C:nucleus"/>
    <property type="evidence" value="ECO:0007669"/>
    <property type="project" value="UniProtKB-SubCell"/>
</dbReference>
<dbReference type="InterPro" id="IPR052202">
    <property type="entry name" value="Yeast_MetPath_Reg"/>
</dbReference>
<evidence type="ECO:0000256" key="7">
    <source>
        <dbReference type="ARBA" id="ARBA00023242"/>
    </source>
</evidence>
<keyword evidence="5" id="KW-0238">DNA-binding</keyword>
<dbReference type="PROSITE" id="PS50048">
    <property type="entry name" value="ZN2_CY6_FUNGAL_2"/>
    <property type="match status" value="1"/>
</dbReference>
<keyword evidence="6" id="KW-0804">Transcription</keyword>
<evidence type="ECO:0000256" key="4">
    <source>
        <dbReference type="ARBA" id="ARBA00023015"/>
    </source>
</evidence>
<keyword evidence="4" id="KW-0805">Transcription regulation</keyword>
<dbReference type="RefSeq" id="XP_056561169.1">
    <property type="nucleotide sequence ID" value="XM_056694440.1"/>
</dbReference>
<name>A0A9X0B702_9EURO</name>
<evidence type="ECO:0000256" key="6">
    <source>
        <dbReference type="ARBA" id="ARBA00023163"/>
    </source>
</evidence>
<dbReference type="CDD" id="cd12148">
    <property type="entry name" value="fungal_TF_MHR"/>
    <property type="match status" value="1"/>
</dbReference>
<dbReference type="Pfam" id="PF00172">
    <property type="entry name" value="Zn_clus"/>
    <property type="match status" value="1"/>
</dbReference>
<dbReference type="CDD" id="cd14723">
    <property type="entry name" value="ZIP_Ppr1"/>
    <property type="match status" value="1"/>
</dbReference>
<dbReference type="SMART" id="SM00066">
    <property type="entry name" value="GAL4"/>
    <property type="match status" value="1"/>
</dbReference>
<dbReference type="EMBL" id="JAPZBS010000001">
    <property type="protein sequence ID" value="KAJ5390441.1"/>
    <property type="molecule type" value="Genomic_DNA"/>
</dbReference>
<comment type="subcellular location">
    <subcellularLocation>
        <location evidence="1">Nucleus</location>
    </subcellularLocation>
</comment>
<dbReference type="PROSITE" id="PS00463">
    <property type="entry name" value="ZN2_CY6_FUNGAL_1"/>
    <property type="match status" value="1"/>
</dbReference>
<dbReference type="CDD" id="cd00067">
    <property type="entry name" value="GAL4"/>
    <property type="match status" value="1"/>
</dbReference>
<dbReference type="Gene3D" id="4.10.240.10">
    <property type="entry name" value="Zn(2)-C6 fungal-type DNA-binding domain"/>
    <property type="match status" value="1"/>
</dbReference>
<dbReference type="GO" id="GO:0008270">
    <property type="term" value="F:zinc ion binding"/>
    <property type="evidence" value="ECO:0007669"/>
    <property type="project" value="InterPro"/>
</dbReference>
<keyword evidence="2" id="KW-0479">Metal-binding</keyword>
<evidence type="ECO:0000256" key="1">
    <source>
        <dbReference type="ARBA" id="ARBA00004123"/>
    </source>
</evidence>
<feature type="domain" description="Zn(2)-C6 fungal-type" evidence="8">
    <location>
        <begin position="17"/>
        <end position="47"/>
    </location>
</feature>
<dbReference type="AlphaFoldDB" id="A0A9X0B702"/>